<evidence type="ECO:0000313" key="3">
    <source>
        <dbReference type="Proteomes" id="UP000049855"/>
    </source>
</evidence>
<keyword evidence="3" id="KW-1185">Reference proteome</keyword>
<dbReference type="EMBL" id="CTRP01000016">
    <property type="protein sequence ID" value="CQR74969.1"/>
    <property type="molecule type" value="Genomic_DNA"/>
</dbReference>
<dbReference type="Proteomes" id="UP000049855">
    <property type="component" value="Unassembled WGS sequence"/>
</dbReference>
<proteinExistence type="predicted"/>
<organism evidence="2 3">
    <name type="scientific">Sporomusa ovata</name>
    <dbReference type="NCBI Taxonomy" id="2378"/>
    <lineage>
        <taxon>Bacteria</taxon>
        <taxon>Bacillati</taxon>
        <taxon>Bacillota</taxon>
        <taxon>Negativicutes</taxon>
        <taxon>Selenomonadales</taxon>
        <taxon>Sporomusaceae</taxon>
        <taxon>Sporomusa</taxon>
    </lineage>
</organism>
<dbReference type="RefSeq" id="WP_021171197.1">
    <property type="nucleotide sequence ID" value="NZ_CTRP01000016.1"/>
</dbReference>
<evidence type="ECO:0000313" key="2">
    <source>
        <dbReference type="EMBL" id="CQR74969.1"/>
    </source>
</evidence>
<dbReference type="Gene3D" id="3.30.2310.20">
    <property type="entry name" value="RelE-like"/>
    <property type="match status" value="1"/>
</dbReference>
<dbReference type="InterPro" id="IPR035093">
    <property type="entry name" value="RelE/ParE_toxin_dom_sf"/>
</dbReference>
<keyword evidence="1" id="KW-1277">Toxin-antitoxin system</keyword>
<reference evidence="3" key="1">
    <citation type="submission" date="2015-03" db="EMBL/GenBank/DDBJ databases">
        <authorList>
            <person name="Nijsse Bart"/>
        </authorList>
    </citation>
    <scope>NUCLEOTIDE SEQUENCE [LARGE SCALE GENOMIC DNA]</scope>
</reference>
<evidence type="ECO:0008006" key="4">
    <source>
        <dbReference type="Google" id="ProtNLM"/>
    </source>
</evidence>
<gene>
    <name evidence="2" type="ORF">SpAn4DRAFT_4333</name>
</gene>
<protein>
    <recommendedName>
        <fullName evidence="4">Death on curing protein, Doc toxin</fullName>
    </recommendedName>
</protein>
<name>A0A0U1L6R2_9FIRM</name>
<evidence type="ECO:0000256" key="1">
    <source>
        <dbReference type="ARBA" id="ARBA00022649"/>
    </source>
</evidence>
<dbReference type="Pfam" id="PF05016">
    <property type="entry name" value="ParE_toxin"/>
    <property type="match status" value="1"/>
</dbReference>
<dbReference type="InterPro" id="IPR007712">
    <property type="entry name" value="RelE/ParE_toxin"/>
</dbReference>
<dbReference type="SUPFAM" id="SSF143011">
    <property type="entry name" value="RelE-like"/>
    <property type="match status" value="1"/>
</dbReference>
<dbReference type="AlphaFoldDB" id="A0A0U1L6R2"/>
<accession>A0A0U1L6R2</accession>
<sequence>MYKLIISELAHQDLDNIVSYMVVQLANSQAATDFLNDVFTCYDFLKNNPMMYEKCQDKRLGRAGYRKAVIRHYIMVYNVNETSQTVFIMRFFHGAQNYGKLV</sequence>